<organism evidence="1 2">
    <name type="scientific">Virgibacillus indicus</name>
    <dbReference type="NCBI Taxonomy" id="2024554"/>
    <lineage>
        <taxon>Bacteria</taxon>
        <taxon>Bacillati</taxon>
        <taxon>Bacillota</taxon>
        <taxon>Bacilli</taxon>
        <taxon>Bacillales</taxon>
        <taxon>Bacillaceae</taxon>
        <taxon>Virgibacillus</taxon>
    </lineage>
</organism>
<dbReference type="Pfam" id="PF09661">
    <property type="entry name" value="DUF2398"/>
    <property type="match status" value="1"/>
</dbReference>
<reference evidence="1 2" key="1">
    <citation type="submission" date="2017-08" db="EMBL/GenBank/DDBJ databases">
        <title>Virgibacillus indicus sp. nov. and Virgibacillus profoundi sp. nov, two moderately halophilic bacteria isolated from marine sediment by using the Microfluidic Streak Plate.</title>
        <authorList>
            <person name="Xu B."/>
            <person name="Hu B."/>
            <person name="Wang J."/>
            <person name="Zhu Y."/>
            <person name="Huang L."/>
            <person name="Du W."/>
            <person name="Huang Y."/>
        </authorList>
    </citation>
    <scope>NUCLEOTIDE SEQUENCE [LARGE SCALE GENOMIC DNA]</scope>
    <source>
        <strain evidence="1 2">IO3-P2-C2</strain>
    </source>
</reference>
<evidence type="ECO:0000313" key="1">
    <source>
        <dbReference type="EMBL" id="OZU87071.1"/>
    </source>
</evidence>
<dbReference type="AlphaFoldDB" id="A0A265N5K9"/>
<dbReference type="EMBL" id="NPMS01000016">
    <property type="protein sequence ID" value="OZU87071.1"/>
    <property type="molecule type" value="Genomic_DNA"/>
</dbReference>
<proteinExistence type="predicted"/>
<dbReference type="InterPro" id="IPR013494">
    <property type="entry name" value="CHP02678"/>
</dbReference>
<dbReference type="NCBIfam" id="TIGR02678">
    <property type="entry name" value="TIGR02678 family protein"/>
    <property type="match status" value="1"/>
</dbReference>
<accession>A0A265N5K9</accession>
<gene>
    <name evidence="1" type="ORF">CIL03_18770</name>
</gene>
<dbReference type="OrthoDB" id="1654131at2"/>
<protein>
    <submittedName>
        <fullName evidence="1">TIGR02678 family protein</fullName>
    </submittedName>
</protein>
<keyword evidence="2" id="KW-1185">Reference proteome</keyword>
<evidence type="ECO:0000313" key="2">
    <source>
        <dbReference type="Proteomes" id="UP000216498"/>
    </source>
</evidence>
<name>A0A265N5K9_9BACI</name>
<comment type="caution">
    <text evidence="1">The sequence shown here is derived from an EMBL/GenBank/DDBJ whole genome shotgun (WGS) entry which is preliminary data.</text>
</comment>
<dbReference type="Proteomes" id="UP000216498">
    <property type="component" value="Unassembled WGS sequence"/>
</dbReference>
<sequence>MNQLGFDEKTQEALGILFEQFWVLRQEEPEAYQLIREREKGLKKYVSEKFGFDLIVHQYFIKLEKIPVDPKAWMGIQDFLEPRDYAIFCCGLAFTEQRSVDEQFLLSDITIDIQDIYPGEFPLDWTNYQHRKSLVRALKKMVDLHIIKAVDGDIEMFANNEEQEVLYEVTVYARYFMRSYPDDLFRYRTTREILDSEWQRHHVDARRKRVYRKLMFSPVVYRESEDDPDFAYIRNYRNRLRDDLEENTPLHLEVFKNAAMLVLPERKQRYTLFPNQKAIMNIALHFQFYLRERKDHFTINSLGEIKLTAADFTQLADAVKKVYGHGWSKKYREMSYTTIADELLQLYKEWEIAEVEGDTGMLVLKPAIARMTGAYPSDYVLELNDNDE</sequence>
<dbReference type="RefSeq" id="WP_094887419.1">
    <property type="nucleotide sequence ID" value="NZ_NPMS01000016.1"/>
</dbReference>